<feature type="compositionally biased region" description="Basic and acidic residues" evidence="1">
    <location>
        <begin position="1"/>
        <end position="34"/>
    </location>
</feature>
<evidence type="ECO:0000313" key="4">
    <source>
        <dbReference type="Proteomes" id="UP000548304"/>
    </source>
</evidence>
<proteinExistence type="predicted"/>
<dbReference type="InterPro" id="IPR021235">
    <property type="entry name" value="DUF2637"/>
</dbReference>
<name>A0A852Z7P3_9ACTN</name>
<keyword evidence="2" id="KW-1133">Transmembrane helix</keyword>
<feature type="region of interest" description="Disordered" evidence="1">
    <location>
        <begin position="1"/>
        <end position="59"/>
    </location>
</feature>
<feature type="transmembrane region" description="Helical" evidence="2">
    <location>
        <begin position="82"/>
        <end position="104"/>
    </location>
</feature>
<sequence>MTQMRYRDPRAARTEAKAEAERARADAEATRAETQRAAAEAADERRRAQRAERAERARQRRHERRQWLATVAQWAGSHQIELLMSLIVVVPGMLAWSAMAAYGVDIYGPLGGVLPLFSEGAMWAFAFAVHLARREGRPVGWLHVGVWTFAAVNATLNFLHGLDVSSVLVGVVMALVAVGGVVAHQLITAAPMRTRRSRAEKDQARTQRIAHRRAVRMERAAVRHAIGELSTDGSVRLRYAPGVVTLPRWGRRLRPAVVPGLVPRGSHQTEEPDTGEQLATEITDWLAASPHELTGAVEPSGTAKTSPQSASETQPGTTEYLAEIRRAIASGELEPSPTRRRVQQHLGVRATTAQRVLRELRRNRGDGPAEVAA</sequence>
<accession>A0A852Z7P3</accession>
<keyword evidence="2" id="KW-0472">Membrane</keyword>
<keyword evidence="2" id="KW-0812">Transmembrane</keyword>
<feature type="compositionally biased region" description="Basic and acidic residues" evidence="1">
    <location>
        <begin position="42"/>
        <end position="57"/>
    </location>
</feature>
<evidence type="ECO:0000256" key="1">
    <source>
        <dbReference type="SAM" id="MobiDB-lite"/>
    </source>
</evidence>
<organism evidence="3 4">
    <name type="scientific">Actinopolyspora biskrensis</name>
    <dbReference type="NCBI Taxonomy" id="1470178"/>
    <lineage>
        <taxon>Bacteria</taxon>
        <taxon>Bacillati</taxon>
        <taxon>Actinomycetota</taxon>
        <taxon>Actinomycetes</taxon>
        <taxon>Actinopolysporales</taxon>
        <taxon>Actinopolysporaceae</taxon>
        <taxon>Actinopolyspora</taxon>
    </lineage>
</organism>
<evidence type="ECO:0000313" key="3">
    <source>
        <dbReference type="EMBL" id="NYH78193.1"/>
    </source>
</evidence>
<dbReference type="RefSeq" id="WP_179534699.1">
    <property type="nucleotide sequence ID" value="NZ_JACBYW010000002.1"/>
</dbReference>
<comment type="caution">
    <text evidence="3">The sequence shown here is derived from an EMBL/GenBank/DDBJ whole genome shotgun (WGS) entry which is preliminary data.</text>
</comment>
<dbReference type="Proteomes" id="UP000548304">
    <property type="component" value="Unassembled WGS sequence"/>
</dbReference>
<reference evidence="3 4" key="1">
    <citation type="submission" date="2020-07" db="EMBL/GenBank/DDBJ databases">
        <title>Genomic Encyclopedia of Type Strains, Phase III (KMG-III): the genomes of soil and plant-associated and newly described type strains.</title>
        <authorList>
            <person name="Whitman W."/>
        </authorList>
    </citation>
    <scope>NUCLEOTIDE SEQUENCE [LARGE SCALE GENOMIC DNA]</scope>
    <source>
        <strain evidence="3 4">CECT 8576</strain>
    </source>
</reference>
<feature type="transmembrane region" description="Helical" evidence="2">
    <location>
        <begin position="139"/>
        <end position="159"/>
    </location>
</feature>
<evidence type="ECO:0000256" key="2">
    <source>
        <dbReference type="SAM" id="Phobius"/>
    </source>
</evidence>
<evidence type="ECO:0008006" key="5">
    <source>
        <dbReference type="Google" id="ProtNLM"/>
    </source>
</evidence>
<dbReference type="Pfam" id="PF10935">
    <property type="entry name" value="DUF2637"/>
    <property type="match status" value="1"/>
</dbReference>
<feature type="compositionally biased region" description="Polar residues" evidence="1">
    <location>
        <begin position="302"/>
        <end position="317"/>
    </location>
</feature>
<feature type="transmembrane region" description="Helical" evidence="2">
    <location>
        <begin position="110"/>
        <end position="132"/>
    </location>
</feature>
<dbReference type="AlphaFoldDB" id="A0A852Z7P3"/>
<feature type="region of interest" description="Disordered" evidence="1">
    <location>
        <begin position="295"/>
        <end position="317"/>
    </location>
</feature>
<feature type="transmembrane region" description="Helical" evidence="2">
    <location>
        <begin position="165"/>
        <end position="187"/>
    </location>
</feature>
<protein>
    <recommendedName>
        <fullName evidence="5">DUF2637 domain-containing protein</fullName>
    </recommendedName>
</protein>
<gene>
    <name evidence="3" type="ORF">FHR84_001515</name>
</gene>
<keyword evidence="4" id="KW-1185">Reference proteome</keyword>
<dbReference type="EMBL" id="JACBYW010000002">
    <property type="protein sequence ID" value="NYH78193.1"/>
    <property type="molecule type" value="Genomic_DNA"/>
</dbReference>